<name>A0ABW8NEA4_9GAMM</name>
<evidence type="ECO:0000259" key="1">
    <source>
        <dbReference type="Pfam" id="PF12146"/>
    </source>
</evidence>
<dbReference type="PANTHER" id="PTHR12277:SF81">
    <property type="entry name" value="PROTEIN ABHD13"/>
    <property type="match status" value="1"/>
</dbReference>
<gene>
    <name evidence="2" type="ORF">WG929_02465</name>
</gene>
<dbReference type="GO" id="GO:0016787">
    <property type="term" value="F:hydrolase activity"/>
    <property type="evidence" value="ECO:0007669"/>
    <property type="project" value="UniProtKB-KW"/>
</dbReference>
<accession>A0ABW8NEA4</accession>
<dbReference type="Gene3D" id="3.40.50.1820">
    <property type="entry name" value="alpha/beta hydrolase"/>
    <property type="match status" value="1"/>
</dbReference>
<proteinExistence type="predicted"/>
<dbReference type="EMBL" id="JBBKTX010000002">
    <property type="protein sequence ID" value="MFK4751262.1"/>
    <property type="molecule type" value="Genomic_DNA"/>
</dbReference>
<dbReference type="RefSeq" id="WP_416204756.1">
    <property type="nucleotide sequence ID" value="NZ_JBBKTX010000002.1"/>
</dbReference>
<protein>
    <submittedName>
        <fullName evidence="2">Alpha/beta fold hydrolase</fullName>
    </submittedName>
</protein>
<keyword evidence="3" id="KW-1185">Reference proteome</keyword>
<sequence>MVIGLLLMLSGCTSLTRLYFHPQQVWIRTPAELGLAYEDVALTAADGTSLHAWWIPAQEDNNEDNTAAKAESVSSSVTPLPVVLYLHGNAENISSHLLSVSWLPPQGIGLLALDYRGFGASQGQPLLPDVLMDIQAAAEWLQQRFPDRPLVVLGQSIGAGLAVPFVALQAERYGIDALVLEAPPAHYAEVARDMFSRSWIGWVLIPATWLLPSDWDPDNYAAAVSVPVLVIHSPDDQVIRVEQGKTLYSDVSGPACWINATGPHIAGFSSAAVRQQTLAFISGLSCAALSR</sequence>
<keyword evidence="2" id="KW-0378">Hydrolase</keyword>
<dbReference type="Pfam" id="PF12146">
    <property type="entry name" value="Hydrolase_4"/>
    <property type="match status" value="1"/>
</dbReference>
<organism evidence="2 3">
    <name type="scientific">Oceanobacter antarcticus</name>
    <dbReference type="NCBI Taxonomy" id="3133425"/>
    <lineage>
        <taxon>Bacteria</taxon>
        <taxon>Pseudomonadati</taxon>
        <taxon>Pseudomonadota</taxon>
        <taxon>Gammaproteobacteria</taxon>
        <taxon>Oceanospirillales</taxon>
        <taxon>Oceanospirillaceae</taxon>
        <taxon>Oceanobacter</taxon>
    </lineage>
</organism>
<reference evidence="2 3" key="1">
    <citation type="submission" date="2024-03" db="EMBL/GenBank/DDBJ databases">
        <title>High-quality draft genome sequence of Oceanobacter sp. wDCs-4.</title>
        <authorList>
            <person name="Dong C."/>
        </authorList>
    </citation>
    <scope>NUCLEOTIDE SEQUENCE [LARGE SCALE GENOMIC DNA]</scope>
    <source>
        <strain evidence="3">wDCs-4</strain>
    </source>
</reference>
<dbReference type="SUPFAM" id="SSF53474">
    <property type="entry name" value="alpha/beta-Hydrolases"/>
    <property type="match status" value="1"/>
</dbReference>
<dbReference type="PANTHER" id="PTHR12277">
    <property type="entry name" value="ALPHA/BETA HYDROLASE DOMAIN-CONTAINING PROTEIN"/>
    <property type="match status" value="1"/>
</dbReference>
<dbReference type="InterPro" id="IPR022742">
    <property type="entry name" value="Hydrolase_4"/>
</dbReference>
<feature type="domain" description="Serine aminopeptidase S33" evidence="1">
    <location>
        <begin position="81"/>
        <end position="189"/>
    </location>
</feature>
<comment type="caution">
    <text evidence="2">The sequence shown here is derived from an EMBL/GenBank/DDBJ whole genome shotgun (WGS) entry which is preliminary data.</text>
</comment>
<evidence type="ECO:0000313" key="2">
    <source>
        <dbReference type="EMBL" id="MFK4751262.1"/>
    </source>
</evidence>
<dbReference type="Proteomes" id="UP001620597">
    <property type="component" value="Unassembled WGS sequence"/>
</dbReference>
<dbReference type="InterPro" id="IPR029058">
    <property type="entry name" value="AB_hydrolase_fold"/>
</dbReference>
<evidence type="ECO:0000313" key="3">
    <source>
        <dbReference type="Proteomes" id="UP001620597"/>
    </source>
</evidence>